<dbReference type="InterPro" id="IPR016167">
    <property type="entry name" value="FAD-bd_PCMH_sub1"/>
</dbReference>
<dbReference type="InterPro" id="IPR010031">
    <property type="entry name" value="FAD_lactone_oxidase-like"/>
</dbReference>
<keyword evidence="4" id="KW-0560">Oxidoreductase</keyword>
<proteinExistence type="inferred from homology"/>
<evidence type="ECO:0000313" key="8">
    <source>
        <dbReference type="EMBL" id="CAG8694362.1"/>
    </source>
</evidence>
<evidence type="ECO:0000256" key="2">
    <source>
        <dbReference type="ARBA" id="ARBA00005466"/>
    </source>
</evidence>
<dbReference type="InterPro" id="IPR016169">
    <property type="entry name" value="FAD-bd_PCMH_sub2"/>
</dbReference>
<dbReference type="Gene3D" id="3.30.70.2520">
    <property type="match status" value="1"/>
</dbReference>
<evidence type="ECO:0000256" key="5">
    <source>
        <dbReference type="ARBA" id="ARBA00033418"/>
    </source>
</evidence>
<evidence type="ECO:0000256" key="1">
    <source>
        <dbReference type="ARBA" id="ARBA00005083"/>
    </source>
</evidence>
<dbReference type="EMBL" id="CAJVQA010010206">
    <property type="protein sequence ID" value="CAG8694362.1"/>
    <property type="molecule type" value="Genomic_DNA"/>
</dbReference>
<dbReference type="EC" id="1.1.3.37" evidence="3"/>
<gene>
    <name evidence="8" type="ORF">CPELLU_LOCUS11479</name>
</gene>
<feature type="domain" description="FAD-binding PCMH-type" evidence="7">
    <location>
        <begin position="48"/>
        <end position="222"/>
    </location>
</feature>
<dbReference type="InterPro" id="IPR007173">
    <property type="entry name" value="ALO_C"/>
</dbReference>
<reference evidence="8" key="1">
    <citation type="submission" date="2021-06" db="EMBL/GenBank/DDBJ databases">
        <authorList>
            <person name="Kallberg Y."/>
            <person name="Tangrot J."/>
            <person name="Rosling A."/>
        </authorList>
    </citation>
    <scope>NUCLEOTIDE SEQUENCE</scope>
    <source>
        <strain evidence="8">FL966</strain>
    </source>
</reference>
<evidence type="ECO:0000256" key="6">
    <source>
        <dbReference type="SAM" id="SignalP"/>
    </source>
</evidence>
<evidence type="ECO:0000256" key="3">
    <source>
        <dbReference type="ARBA" id="ARBA00013136"/>
    </source>
</evidence>
<organism evidence="8 9">
    <name type="scientific">Cetraspora pellucida</name>
    <dbReference type="NCBI Taxonomy" id="1433469"/>
    <lineage>
        <taxon>Eukaryota</taxon>
        <taxon>Fungi</taxon>
        <taxon>Fungi incertae sedis</taxon>
        <taxon>Mucoromycota</taxon>
        <taxon>Glomeromycotina</taxon>
        <taxon>Glomeromycetes</taxon>
        <taxon>Diversisporales</taxon>
        <taxon>Gigasporaceae</taxon>
        <taxon>Cetraspora</taxon>
    </lineage>
</organism>
<dbReference type="PANTHER" id="PTHR43762:SF1">
    <property type="entry name" value="D-ARABINONO-1,4-LACTONE OXIDASE"/>
    <property type="match status" value="1"/>
</dbReference>
<dbReference type="InterPro" id="IPR036318">
    <property type="entry name" value="FAD-bd_PCMH-like_sf"/>
</dbReference>
<dbReference type="Pfam" id="PF04030">
    <property type="entry name" value="ALO"/>
    <property type="match status" value="1"/>
</dbReference>
<name>A0A9N9ET73_9GLOM</name>
<dbReference type="InterPro" id="IPR006093">
    <property type="entry name" value="Oxy_OxRdtase_FAD_BS"/>
</dbReference>
<protein>
    <recommendedName>
        <fullName evidence="3">D-arabinono-1,4-lactone oxidase</fullName>
        <ecNumber evidence="3">1.1.3.37</ecNumber>
    </recommendedName>
    <alternativeName>
        <fullName evidence="5">L-galactono-gamma-lactone oxidase</fullName>
    </alternativeName>
</protein>
<dbReference type="GO" id="GO:0003885">
    <property type="term" value="F:D-arabinono-1,4-lactone oxidase activity"/>
    <property type="evidence" value="ECO:0007669"/>
    <property type="project" value="UniProtKB-EC"/>
</dbReference>
<dbReference type="Gene3D" id="3.30.43.10">
    <property type="entry name" value="Uridine Diphospho-n-acetylenolpyruvylglucosamine Reductase, domain 2"/>
    <property type="match status" value="1"/>
</dbReference>
<feature type="signal peptide" evidence="6">
    <location>
        <begin position="1"/>
        <end position="18"/>
    </location>
</feature>
<dbReference type="PROSITE" id="PS51387">
    <property type="entry name" value="FAD_PCMH"/>
    <property type="match status" value="1"/>
</dbReference>
<evidence type="ECO:0000259" key="7">
    <source>
        <dbReference type="PROSITE" id="PS51387"/>
    </source>
</evidence>
<dbReference type="Pfam" id="PF01565">
    <property type="entry name" value="FAD_binding_4"/>
    <property type="match status" value="1"/>
</dbReference>
<accession>A0A9N9ET73</accession>
<comment type="similarity">
    <text evidence="2">Belongs to the oxygen-dependent FAD-linked oxidoreductase family.</text>
</comment>
<comment type="caution">
    <text evidence="8">The sequence shown here is derived from an EMBL/GenBank/DDBJ whole genome shotgun (WGS) entry which is preliminary data.</text>
</comment>
<dbReference type="GO" id="GO:0016020">
    <property type="term" value="C:membrane"/>
    <property type="evidence" value="ECO:0007669"/>
    <property type="project" value="InterPro"/>
</dbReference>
<dbReference type="AlphaFoldDB" id="A0A9N9ET73"/>
<dbReference type="SUPFAM" id="SSF56176">
    <property type="entry name" value="FAD-binding/transporter-associated domain-like"/>
    <property type="match status" value="1"/>
</dbReference>
<keyword evidence="9" id="KW-1185">Reference proteome</keyword>
<sequence length="518" mass="58770">MKHILSFLLILIISIVYKSVVVNINQHLVARSAIPIVDKTWENWNGAIKITPDAIFKPSTLEDLIYIVKLANTNNKTIRCIAQGHSVSLLSVTKHYLVVVTSLNRITIQEHPKYGWTVTAEAGTSFADLDEALRNHKPSLTLNSETVYNTFRVSGVLAVGAHGAKTTSGIMADQLISMKIVIGSGDVCEFSEEINKSEFVAAKVSLGLLGIIYSATFRVQPMYNLRMNDNYIPVNVWLNPQTIKNLLDSSDGIEIFYWPFNGFIQSDPKPLDPNRDLLWVKNWVKTDEVVSFTQQQIKQLREVQSQGLIHQYQIISSILQTPEATPNVTTSIWNAFVSAGNTSFVFQAPDAFHYISSEESIKFELIEFGFKIDPDYSNVADAFSFLIQTMYEFAAQGKFPLNYIAEFRIIKSSNALLSTTFDHDPKALYCQLDIEAALDTPSWKEFAETIAQRFFDKYRAKVHWGKGFEFLPNVIPYLSDVLSDQIKQFEKVREKYDPDKIFFENQALQNIFNYVLDS</sequence>
<feature type="chain" id="PRO_5040267437" description="D-arabinono-1,4-lactone oxidase" evidence="6">
    <location>
        <begin position="19"/>
        <end position="518"/>
    </location>
</feature>
<dbReference type="PIRSF" id="PIRSF000136">
    <property type="entry name" value="LGO_GLO"/>
    <property type="match status" value="1"/>
</dbReference>
<evidence type="ECO:0000256" key="4">
    <source>
        <dbReference type="ARBA" id="ARBA00023002"/>
    </source>
</evidence>
<dbReference type="PANTHER" id="PTHR43762">
    <property type="entry name" value="L-GULONOLACTONE OXIDASE"/>
    <property type="match status" value="1"/>
</dbReference>
<dbReference type="Gene3D" id="3.30.465.10">
    <property type="match status" value="1"/>
</dbReference>
<dbReference type="OrthoDB" id="610608at2759"/>
<comment type="pathway">
    <text evidence="1">Cofactor biosynthesis; D-erythroascorbate biosynthesis; dehydro-D-arabinono-1,4-lactone from D-arabinose: step 2/2.</text>
</comment>
<dbReference type="PROSITE" id="PS00862">
    <property type="entry name" value="OX2_COVAL_FAD"/>
    <property type="match status" value="1"/>
</dbReference>
<dbReference type="GO" id="GO:0071949">
    <property type="term" value="F:FAD binding"/>
    <property type="evidence" value="ECO:0007669"/>
    <property type="project" value="InterPro"/>
</dbReference>
<dbReference type="InterPro" id="IPR006094">
    <property type="entry name" value="Oxid_FAD_bind_N"/>
</dbReference>
<keyword evidence="6" id="KW-0732">Signal</keyword>
<dbReference type="Proteomes" id="UP000789759">
    <property type="component" value="Unassembled WGS sequence"/>
</dbReference>
<evidence type="ECO:0000313" key="9">
    <source>
        <dbReference type="Proteomes" id="UP000789759"/>
    </source>
</evidence>
<dbReference type="InterPro" id="IPR016166">
    <property type="entry name" value="FAD-bd_PCMH"/>
</dbReference>